<protein>
    <submittedName>
        <fullName evidence="8">Hemolysin activation/secretion protein</fullName>
    </submittedName>
</protein>
<keyword evidence="3" id="KW-0998">Cell outer membrane</keyword>
<evidence type="ECO:0000256" key="2">
    <source>
        <dbReference type="ARBA" id="ARBA00022692"/>
    </source>
</evidence>
<feature type="domain" description="Polypeptide-transport-associated ShlB-type" evidence="7">
    <location>
        <begin position="86"/>
        <end position="156"/>
    </location>
</feature>
<keyword evidence="2" id="KW-0812">Transmembrane</keyword>
<proteinExistence type="predicted"/>
<dbReference type="GO" id="GO:0098046">
    <property type="term" value="C:type V protein secretion system complex"/>
    <property type="evidence" value="ECO:0007669"/>
    <property type="project" value="TreeGrafter"/>
</dbReference>
<keyword evidence="1" id="KW-0472">Membrane</keyword>
<feature type="compositionally biased region" description="Polar residues" evidence="4">
    <location>
        <begin position="67"/>
        <end position="77"/>
    </location>
</feature>
<dbReference type="Gene3D" id="2.40.160.50">
    <property type="entry name" value="membrane protein fhac: a member of the omp85/tpsb transporter family"/>
    <property type="match status" value="1"/>
</dbReference>
<name>A0A4R6QUL0_9BURK</name>
<keyword evidence="5" id="KW-0732">Signal</keyword>
<dbReference type="EMBL" id="SNXS01000001">
    <property type="protein sequence ID" value="TDP74759.1"/>
    <property type="molecule type" value="Genomic_DNA"/>
</dbReference>
<feature type="region of interest" description="Disordered" evidence="4">
    <location>
        <begin position="29"/>
        <end position="77"/>
    </location>
</feature>
<dbReference type="GO" id="GO:0008320">
    <property type="term" value="F:protein transmembrane transporter activity"/>
    <property type="evidence" value="ECO:0007669"/>
    <property type="project" value="TreeGrafter"/>
</dbReference>
<comment type="caution">
    <text evidence="8">The sequence shown here is derived from an EMBL/GenBank/DDBJ whole genome shotgun (WGS) entry which is preliminary data.</text>
</comment>
<feature type="signal peptide" evidence="5">
    <location>
        <begin position="1"/>
        <end position="32"/>
    </location>
</feature>
<dbReference type="AlphaFoldDB" id="A0A4R6QUL0"/>
<dbReference type="PANTHER" id="PTHR34597">
    <property type="entry name" value="SLR1661 PROTEIN"/>
    <property type="match status" value="1"/>
</dbReference>
<dbReference type="InterPro" id="IPR013686">
    <property type="entry name" value="Polypept-transport_assoc_ShlB"/>
</dbReference>
<feature type="domain" description="Haemolysin activator HlyB C-terminal" evidence="6">
    <location>
        <begin position="220"/>
        <end position="516"/>
    </location>
</feature>
<evidence type="ECO:0000259" key="6">
    <source>
        <dbReference type="Pfam" id="PF03865"/>
    </source>
</evidence>
<keyword evidence="9" id="KW-1185">Reference proteome</keyword>
<feature type="compositionally biased region" description="Basic and acidic residues" evidence="4">
    <location>
        <begin position="44"/>
        <end position="53"/>
    </location>
</feature>
<dbReference type="InParanoid" id="A0A4R6QUL0"/>
<feature type="chain" id="PRO_5020618278" evidence="5">
    <location>
        <begin position="33"/>
        <end position="566"/>
    </location>
</feature>
<evidence type="ECO:0000256" key="5">
    <source>
        <dbReference type="SAM" id="SignalP"/>
    </source>
</evidence>
<dbReference type="PANTHER" id="PTHR34597:SF3">
    <property type="entry name" value="OUTER MEMBRANE TRANSPORTER CDIB"/>
    <property type="match status" value="1"/>
</dbReference>
<dbReference type="GO" id="GO:0046819">
    <property type="term" value="P:protein secretion by the type V secretion system"/>
    <property type="evidence" value="ECO:0007669"/>
    <property type="project" value="TreeGrafter"/>
</dbReference>
<organism evidence="8 9">
    <name type="scientific">Roseateles toxinivorans</name>
    <dbReference type="NCBI Taxonomy" id="270368"/>
    <lineage>
        <taxon>Bacteria</taxon>
        <taxon>Pseudomonadati</taxon>
        <taxon>Pseudomonadota</taxon>
        <taxon>Betaproteobacteria</taxon>
        <taxon>Burkholderiales</taxon>
        <taxon>Sphaerotilaceae</taxon>
        <taxon>Roseateles</taxon>
    </lineage>
</organism>
<gene>
    <name evidence="8" type="ORF">DES47_101825</name>
</gene>
<dbReference type="Pfam" id="PF08479">
    <property type="entry name" value="POTRA_2"/>
    <property type="match status" value="1"/>
</dbReference>
<evidence type="ECO:0000313" key="9">
    <source>
        <dbReference type="Proteomes" id="UP000295361"/>
    </source>
</evidence>
<accession>A0A4R6QUL0</accession>
<sequence>MHSAKNRRALHAARFLLPAMTGAMLGAALAQAPPPGQDPAQIQRQREELERQRLQRPSPDIAPRLSAPSTTKVSTPESTASFMLLRVETGASQLLTPAELDAAIEPQLGKPTTFADVQALVQRINALYYERGHLTARALVPAQKIQDGVLKVQLVEATLARIDLPEATRLSPAFVRGVIATREGELIQVPQIGGQLQRMHRGSDTRLALSFVPAEGEAVGQSVIKVEIDEPPKWSGRLSLSNEGNASVGRDQLSFAGALNNWLGYADKLALLGIYSEGASSLSLNYSAVLGASLARFGTRGSIGLSAGNTKTVSGPQNDLIVDGGSSAFTLGLSQPLLLRGAWTLEAGASLGESRSNTTIAGERFSDVRMGSLAASLSLGYQTEVASLGSTLNLSRVHTRAANIAARDSTVSQLSFNAYRELFEVWSLQAHGTAQFTSAVNLPAALQLQLGGPGSVRGFASPSASGDRGETVTLELHRQFAAGELGNIDGFLFIDHGRVRIEGTPATQLSSAGLGLNWRRGIWNLSASLASPRKTDSVPSAKTEFYLRVSVDLDGWFNRSSQRSPR</sequence>
<dbReference type="Proteomes" id="UP000295361">
    <property type="component" value="Unassembled WGS sequence"/>
</dbReference>
<evidence type="ECO:0000313" key="8">
    <source>
        <dbReference type="EMBL" id="TDP74759.1"/>
    </source>
</evidence>
<evidence type="ECO:0000259" key="7">
    <source>
        <dbReference type="Pfam" id="PF08479"/>
    </source>
</evidence>
<keyword evidence="1" id="KW-1134">Transmembrane beta strand</keyword>
<evidence type="ECO:0000256" key="1">
    <source>
        <dbReference type="ARBA" id="ARBA00022452"/>
    </source>
</evidence>
<dbReference type="InterPro" id="IPR005565">
    <property type="entry name" value="Hemolysn_activator_HlyB_C"/>
</dbReference>
<dbReference type="Pfam" id="PF03865">
    <property type="entry name" value="ShlB"/>
    <property type="match status" value="1"/>
</dbReference>
<dbReference type="InterPro" id="IPR051544">
    <property type="entry name" value="TPS_OM_transporter"/>
</dbReference>
<reference evidence="8 9" key="1">
    <citation type="submission" date="2019-03" db="EMBL/GenBank/DDBJ databases">
        <title>Genomic Encyclopedia of Type Strains, Phase IV (KMG-IV): sequencing the most valuable type-strain genomes for metagenomic binning, comparative biology and taxonomic classification.</title>
        <authorList>
            <person name="Goeker M."/>
        </authorList>
    </citation>
    <scope>NUCLEOTIDE SEQUENCE [LARGE SCALE GENOMIC DNA]</scope>
    <source>
        <strain evidence="8 9">DSM 16998</strain>
    </source>
</reference>
<evidence type="ECO:0000256" key="4">
    <source>
        <dbReference type="SAM" id="MobiDB-lite"/>
    </source>
</evidence>
<dbReference type="Gene3D" id="3.10.20.310">
    <property type="entry name" value="membrane protein fhac"/>
    <property type="match status" value="1"/>
</dbReference>
<evidence type="ECO:0000256" key="3">
    <source>
        <dbReference type="ARBA" id="ARBA00023237"/>
    </source>
</evidence>